<dbReference type="Proteomes" id="UP000068447">
    <property type="component" value="Chromosome"/>
</dbReference>
<dbReference type="RefSeq" id="WP_062476174.1">
    <property type="nucleotide sequence ID" value="NZ_CP013650.1"/>
</dbReference>
<dbReference type="PANTHER" id="PTHR36978">
    <property type="entry name" value="P-LOOP CONTAINING NUCLEOTIDE TRIPHOSPHATE HYDROLASE"/>
    <property type="match status" value="1"/>
</dbReference>
<dbReference type="AlphaFoldDB" id="A0A0U2PDY3"/>
<evidence type="ECO:0000313" key="1">
    <source>
        <dbReference type="EMBL" id="ALS97325.1"/>
    </source>
</evidence>
<dbReference type="KEGG" id="lal:AT746_02930"/>
<dbReference type="Gene3D" id="3.40.50.300">
    <property type="entry name" value="P-loop containing nucleotide triphosphate hydrolases"/>
    <property type="match status" value="1"/>
</dbReference>
<gene>
    <name evidence="1" type="ORF">AT746_02930</name>
</gene>
<proteinExistence type="predicted"/>
<dbReference type="SUPFAM" id="SSF52540">
    <property type="entry name" value="P-loop containing nucleoside triphosphate hydrolases"/>
    <property type="match status" value="1"/>
</dbReference>
<dbReference type="InterPro" id="IPR040632">
    <property type="entry name" value="Sulfotransfer_4"/>
</dbReference>
<reference evidence="1 2" key="1">
    <citation type="submission" date="2015-12" db="EMBL/GenBank/DDBJ databases">
        <title>Complete genome of Lacimicrobium alkaliphilum KCTC 32984.</title>
        <authorList>
            <person name="Kim S.-G."/>
            <person name="Lee Y.-J."/>
        </authorList>
    </citation>
    <scope>NUCLEOTIDE SEQUENCE [LARGE SCALE GENOMIC DNA]</scope>
    <source>
        <strain evidence="1 2">YelD216</strain>
    </source>
</reference>
<dbReference type="EMBL" id="CP013650">
    <property type="protein sequence ID" value="ALS97325.1"/>
    <property type="molecule type" value="Genomic_DNA"/>
</dbReference>
<dbReference type="STRING" id="1526571.AT746_02930"/>
<evidence type="ECO:0008006" key="3">
    <source>
        <dbReference type="Google" id="ProtNLM"/>
    </source>
</evidence>
<organism evidence="1 2">
    <name type="scientific">Lacimicrobium alkaliphilum</name>
    <dbReference type="NCBI Taxonomy" id="1526571"/>
    <lineage>
        <taxon>Bacteria</taxon>
        <taxon>Pseudomonadati</taxon>
        <taxon>Pseudomonadota</taxon>
        <taxon>Gammaproteobacteria</taxon>
        <taxon>Alteromonadales</taxon>
        <taxon>Alteromonadaceae</taxon>
        <taxon>Lacimicrobium</taxon>
    </lineage>
</organism>
<keyword evidence="2" id="KW-1185">Reference proteome</keyword>
<protein>
    <recommendedName>
        <fullName evidence="3">Sulfotransferase family protein</fullName>
    </recommendedName>
</protein>
<dbReference type="InterPro" id="IPR027417">
    <property type="entry name" value="P-loop_NTPase"/>
</dbReference>
<sequence>MRIIGAGVGRTGTYSLKLAINELGLGPCHHMEEVLHNMDLQVPLWKDALRGEADWSAIYANYNSAVDWPTAGYFRELYDAFPDARFILTHRDPESWASSFGSTIYTLLSTRGDAPQEMRDWLDMCAGVIEKTGFPSGLEHQQLKDAFIAHNEAVKATIPARQLLVFEVKEGWQPLCDFLELPVPDKPFPRTNHRQEFWDRVSGKI</sequence>
<dbReference type="PANTHER" id="PTHR36978:SF4">
    <property type="entry name" value="P-LOOP CONTAINING NUCLEOSIDE TRIPHOSPHATE HYDROLASE PROTEIN"/>
    <property type="match status" value="1"/>
</dbReference>
<dbReference type="OrthoDB" id="7855297at2"/>
<name>A0A0U2PDY3_9ALTE</name>
<evidence type="ECO:0000313" key="2">
    <source>
        <dbReference type="Proteomes" id="UP000068447"/>
    </source>
</evidence>
<dbReference type="Pfam" id="PF17784">
    <property type="entry name" value="Sulfotransfer_4"/>
    <property type="match status" value="1"/>
</dbReference>
<accession>A0A0U2PDY3</accession>